<evidence type="ECO:0000313" key="3">
    <source>
        <dbReference type="Proteomes" id="UP000712281"/>
    </source>
</evidence>
<evidence type="ECO:0000313" key="2">
    <source>
        <dbReference type="EMBL" id="KAF2552453.1"/>
    </source>
</evidence>
<dbReference type="Proteomes" id="UP000712281">
    <property type="component" value="Unassembled WGS sequence"/>
</dbReference>
<comment type="caution">
    <text evidence="2">The sequence shown here is derived from an EMBL/GenBank/DDBJ whole genome shotgun (WGS) entry which is preliminary data.</text>
</comment>
<gene>
    <name evidence="2" type="ORF">F2Q68_00034312</name>
    <name evidence="1" type="ORF">F2Q70_00029844</name>
</gene>
<sequence length="73" mass="8296">MSVYNKVGALATRAFVEFPSSNNLRLRNLVESQLEITKMERCLIALSAKFALEKFLLLCLSPRTPYILPPRLV</sequence>
<accession>A0A8S9H300</accession>
<dbReference type="EMBL" id="QGKW02001988">
    <property type="protein sequence ID" value="KAF2552453.1"/>
    <property type="molecule type" value="Genomic_DNA"/>
</dbReference>
<name>A0A8S9H300_BRACR</name>
<dbReference type="AlphaFoldDB" id="A0A8S9H300"/>
<reference evidence="2" key="1">
    <citation type="submission" date="2019-12" db="EMBL/GenBank/DDBJ databases">
        <title>Genome sequencing and annotation of Brassica cretica.</title>
        <authorList>
            <person name="Studholme D.J."/>
            <person name="Sarris P.F."/>
        </authorList>
    </citation>
    <scope>NUCLEOTIDE SEQUENCE</scope>
    <source>
        <strain evidence="2">PFS-001/15</strain>
        <strain evidence="1">PFS-102/07</strain>
        <tissue evidence="2">Leaf</tissue>
    </source>
</reference>
<organism evidence="2 3">
    <name type="scientific">Brassica cretica</name>
    <name type="common">Mustard</name>
    <dbReference type="NCBI Taxonomy" id="69181"/>
    <lineage>
        <taxon>Eukaryota</taxon>
        <taxon>Viridiplantae</taxon>
        <taxon>Streptophyta</taxon>
        <taxon>Embryophyta</taxon>
        <taxon>Tracheophyta</taxon>
        <taxon>Spermatophyta</taxon>
        <taxon>Magnoliopsida</taxon>
        <taxon>eudicotyledons</taxon>
        <taxon>Gunneridae</taxon>
        <taxon>Pentapetalae</taxon>
        <taxon>rosids</taxon>
        <taxon>malvids</taxon>
        <taxon>Brassicales</taxon>
        <taxon>Brassicaceae</taxon>
        <taxon>Brassiceae</taxon>
        <taxon>Brassica</taxon>
    </lineage>
</organism>
<dbReference type="EMBL" id="QGKY02002305">
    <property type="protein sequence ID" value="KAF2534023.1"/>
    <property type="molecule type" value="Genomic_DNA"/>
</dbReference>
<protein>
    <submittedName>
        <fullName evidence="2">Uncharacterized protein</fullName>
    </submittedName>
</protein>
<proteinExistence type="predicted"/>
<evidence type="ECO:0000313" key="1">
    <source>
        <dbReference type="EMBL" id="KAF2534023.1"/>
    </source>
</evidence>